<feature type="domain" description="BT4734-like N-terminal" evidence="1">
    <location>
        <begin position="55"/>
        <end position="178"/>
    </location>
</feature>
<dbReference type="EMBL" id="QRZC01000055">
    <property type="protein sequence ID" value="RGV33544.1"/>
    <property type="molecule type" value="Genomic_DNA"/>
</dbReference>
<dbReference type="Pfam" id="PF08800">
    <property type="entry name" value="BT4734-like_N"/>
    <property type="match status" value="1"/>
</dbReference>
<evidence type="ECO:0000313" key="5">
    <source>
        <dbReference type="Proteomes" id="UP000285343"/>
    </source>
</evidence>
<sequence>MINKNISYYHNSSDSRSRIYYNFDQILELIASDPKLSRQTDIVRMQTTEKAYKEEKHRLPMIAPSGIFDYRNDDPTNLRQYSNILVLDFDDFGSHEAAGEFKERLIQYANPLHLYAVWFSPSNKGVKAAMVHDNTNPEHHYNLFRQVKQRLYPRTDEFDKSCHNLSRTFFLSSDPDVYVNPGKDTLIPYHFEYDPSIPEPAAKSYNHGGSGGRFIHTPEEIERNTGFQRLWKDKTLINYVDRKWRKEYPDSYEDGNRHSSILSRAKWLCLYGVRYDAALNYLIGTFGRHGISEDDITGMVINNYNANRKSFGVSRMELYGKKERGVVYRNQKLRENTLFQ</sequence>
<dbReference type="Proteomes" id="UP000285343">
    <property type="component" value="Unassembled WGS sequence"/>
</dbReference>
<evidence type="ECO:0000313" key="3">
    <source>
        <dbReference type="EMBL" id="RGV33544.1"/>
    </source>
</evidence>
<dbReference type="InterPro" id="IPR014907">
    <property type="entry name" value="BT4734-like_N"/>
</dbReference>
<accession>A0A1Q6HZP6</accession>
<reference evidence="2 4" key="1">
    <citation type="journal article" date="2016" name="Nat. Biotechnol.">
        <title>Measurement of bacterial replication rates in microbial communities.</title>
        <authorList>
            <person name="Brown C.T."/>
            <person name="Olm M.R."/>
            <person name="Thomas B.C."/>
            <person name="Banfield J.F."/>
        </authorList>
    </citation>
    <scope>NUCLEOTIDE SEQUENCE [LARGE SCALE GENOMIC DNA]</scope>
    <source>
        <strain evidence="2">45_41</strain>
    </source>
</reference>
<dbReference type="EMBL" id="MNQU01000238">
    <property type="protein sequence ID" value="OKZ31949.1"/>
    <property type="molecule type" value="Genomic_DNA"/>
</dbReference>
<protein>
    <submittedName>
        <fullName evidence="2">Virulence protein E</fullName>
    </submittedName>
</protein>
<gene>
    <name evidence="2" type="ORF">BHV79_12090</name>
    <name evidence="3" type="ORF">DWW14_23435</name>
</gene>
<proteinExistence type="predicted"/>
<comment type="caution">
    <text evidence="2">The sequence shown here is derived from an EMBL/GenBank/DDBJ whole genome shotgun (WGS) entry which is preliminary data.</text>
</comment>
<evidence type="ECO:0000259" key="1">
    <source>
        <dbReference type="Pfam" id="PF08800"/>
    </source>
</evidence>
<dbReference type="RefSeq" id="WP_117866666.1">
    <property type="nucleotide sequence ID" value="NZ_QRZC01000055.1"/>
</dbReference>
<organism evidence="2 4">
    <name type="scientific">Bacteroides uniformis</name>
    <dbReference type="NCBI Taxonomy" id="820"/>
    <lineage>
        <taxon>Bacteria</taxon>
        <taxon>Pseudomonadati</taxon>
        <taxon>Bacteroidota</taxon>
        <taxon>Bacteroidia</taxon>
        <taxon>Bacteroidales</taxon>
        <taxon>Bacteroidaceae</taxon>
        <taxon>Bacteroides</taxon>
    </lineage>
</organism>
<reference evidence="3 5" key="2">
    <citation type="submission" date="2018-08" db="EMBL/GenBank/DDBJ databases">
        <title>A genome reference for cultivated species of the human gut microbiota.</title>
        <authorList>
            <person name="Zou Y."/>
            <person name="Xue W."/>
            <person name="Luo G."/>
        </authorList>
    </citation>
    <scope>NUCLEOTIDE SEQUENCE [LARGE SCALE GENOMIC DNA]</scope>
    <source>
        <strain evidence="3 5">AF14-42</strain>
    </source>
</reference>
<evidence type="ECO:0000313" key="2">
    <source>
        <dbReference type="EMBL" id="OKZ31949.1"/>
    </source>
</evidence>
<dbReference type="AlphaFoldDB" id="A0A1Q6HZP6"/>
<dbReference type="Proteomes" id="UP000186549">
    <property type="component" value="Unassembled WGS sequence"/>
</dbReference>
<name>A0A1Q6HZP6_BACUN</name>
<evidence type="ECO:0000313" key="4">
    <source>
        <dbReference type="Proteomes" id="UP000186549"/>
    </source>
</evidence>